<proteinExistence type="predicted"/>
<feature type="compositionally biased region" description="Basic and acidic residues" evidence="1">
    <location>
        <begin position="279"/>
        <end position="289"/>
    </location>
</feature>
<accession>A0ABD3DWS4</accession>
<dbReference type="InterPro" id="IPR038765">
    <property type="entry name" value="Papain-like_cys_pep_sf"/>
</dbReference>
<sequence>MVGSSKVIKVSESQLNRRDATAASSTQLVVRDQPASVTNLNRRNVEKQKDEETEPKEEEEDSGSDDEGVALPALKSRNDAYQLVKALRDMNYRKRSVVTEMGFGLLFRLNAPKELPMKLCYWLIDNFELKTCELRLSNGSRLHVEHADVEPVFGLRSGGVLIERKTRDGDVWFKRLFLIAMSACLMDVASNGYVSTGIMGNFEDPDNAVNLDWGEFVIRCLVDHIITWKKNKTDKKVDDGAIPVEEHVKRKRSAWLKPATEGQNVVVDNVRRATRKEKGKSTEDVSNHPEDDDFMKEEWGRKVTVTRAVDSNEYIVREDKELCYWIMNNVDLDRHEIVFATGDLEIQREDVISMGAGANLNGILRFWGPGLDNETKTRALHENLKAEIRAVEGLTVKDIDMLFFPICQSDHFYVICFDLKLIRRAEILGNSPGFEDADITTKYSHIPTTLGRLVKTFLESNGINKKALFLKKLNFDRLKMHWRDENNKVDYGVYAMRHMETYMGGSLKSWRYELSKNNQRTMKYLRARYTAALLGSEIIIHRNRVMSDAKKYYTEKIGSNQIGVDQLLMVRAAGDPL</sequence>
<keyword evidence="3" id="KW-1185">Reference proteome</keyword>
<reference evidence="3" key="1">
    <citation type="journal article" date="2024" name="IScience">
        <title>Strigolactones Initiate the Formation of Haustorium-like Structures in Castilleja.</title>
        <authorList>
            <person name="Buerger M."/>
            <person name="Peterson D."/>
            <person name="Chory J."/>
        </authorList>
    </citation>
    <scope>NUCLEOTIDE SEQUENCE [LARGE SCALE GENOMIC DNA]</scope>
</reference>
<evidence type="ECO:0000313" key="3">
    <source>
        <dbReference type="Proteomes" id="UP001632038"/>
    </source>
</evidence>
<feature type="region of interest" description="Disordered" evidence="1">
    <location>
        <begin position="1"/>
        <end position="71"/>
    </location>
</feature>
<feature type="region of interest" description="Disordered" evidence="1">
    <location>
        <begin position="274"/>
        <end position="293"/>
    </location>
</feature>
<dbReference type="SUPFAM" id="SSF54001">
    <property type="entry name" value="Cysteine proteinases"/>
    <property type="match status" value="1"/>
</dbReference>
<dbReference type="AlphaFoldDB" id="A0ABD3DWS4"/>
<protein>
    <recommendedName>
        <fullName evidence="4">Ubiquitin-like protease family profile domain-containing protein</fullName>
    </recommendedName>
</protein>
<dbReference type="EMBL" id="JAVIJP010000011">
    <property type="protein sequence ID" value="KAL3646700.1"/>
    <property type="molecule type" value="Genomic_DNA"/>
</dbReference>
<gene>
    <name evidence="2" type="ORF">CASFOL_009244</name>
</gene>
<evidence type="ECO:0008006" key="4">
    <source>
        <dbReference type="Google" id="ProtNLM"/>
    </source>
</evidence>
<comment type="caution">
    <text evidence="2">The sequence shown here is derived from an EMBL/GenBank/DDBJ whole genome shotgun (WGS) entry which is preliminary data.</text>
</comment>
<dbReference type="PANTHER" id="PTHR34835">
    <property type="entry name" value="OS07G0283600 PROTEIN-RELATED"/>
    <property type="match status" value="1"/>
</dbReference>
<dbReference type="Proteomes" id="UP001632038">
    <property type="component" value="Unassembled WGS sequence"/>
</dbReference>
<organism evidence="2 3">
    <name type="scientific">Castilleja foliolosa</name>
    <dbReference type="NCBI Taxonomy" id="1961234"/>
    <lineage>
        <taxon>Eukaryota</taxon>
        <taxon>Viridiplantae</taxon>
        <taxon>Streptophyta</taxon>
        <taxon>Embryophyta</taxon>
        <taxon>Tracheophyta</taxon>
        <taxon>Spermatophyta</taxon>
        <taxon>Magnoliopsida</taxon>
        <taxon>eudicotyledons</taxon>
        <taxon>Gunneridae</taxon>
        <taxon>Pentapetalae</taxon>
        <taxon>asterids</taxon>
        <taxon>lamiids</taxon>
        <taxon>Lamiales</taxon>
        <taxon>Orobanchaceae</taxon>
        <taxon>Pedicularideae</taxon>
        <taxon>Castillejinae</taxon>
        <taxon>Castilleja</taxon>
    </lineage>
</organism>
<name>A0ABD3DWS4_9LAMI</name>
<evidence type="ECO:0000256" key="1">
    <source>
        <dbReference type="SAM" id="MobiDB-lite"/>
    </source>
</evidence>
<feature type="compositionally biased region" description="Acidic residues" evidence="1">
    <location>
        <begin position="51"/>
        <end position="68"/>
    </location>
</feature>
<evidence type="ECO:0000313" key="2">
    <source>
        <dbReference type="EMBL" id="KAL3646700.1"/>
    </source>
</evidence>
<dbReference type="Gene3D" id="3.40.395.10">
    <property type="entry name" value="Adenoviral Proteinase, Chain A"/>
    <property type="match status" value="1"/>
</dbReference>